<reference evidence="1 2" key="1">
    <citation type="submission" date="2023-03" db="EMBL/GenBank/DDBJ databases">
        <title>High recombination rates correlate with genetic variation in Cardiocondyla obscurior ants.</title>
        <authorList>
            <person name="Errbii M."/>
        </authorList>
    </citation>
    <scope>NUCLEOTIDE SEQUENCE [LARGE SCALE GENOMIC DNA]</scope>
    <source>
        <strain evidence="1">Alpha-2009</strain>
        <tissue evidence="1">Whole body</tissue>
    </source>
</reference>
<proteinExistence type="predicted"/>
<comment type="caution">
    <text evidence="1">The sequence shown here is derived from an EMBL/GenBank/DDBJ whole genome shotgun (WGS) entry which is preliminary data.</text>
</comment>
<dbReference type="EMBL" id="JADYXP020000011">
    <property type="protein sequence ID" value="KAL0114186.1"/>
    <property type="molecule type" value="Genomic_DNA"/>
</dbReference>
<accession>A0AAW2FE03</accession>
<gene>
    <name evidence="1" type="ORF">PUN28_011482</name>
</gene>
<evidence type="ECO:0000313" key="2">
    <source>
        <dbReference type="Proteomes" id="UP001430953"/>
    </source>
</evidence>
<keyword evidence="2" id="KW-1185">Reference proteome</keyword>
<evidence type="ECO:0000313" key="1">
    <source>
        <dbReference type="EMBL" id="KAL0114186.1"/>
    </source>
</evidence>
<dbReference type="AlphaFoldDB" id="A0AAW2FE03"/>
<dbReference type="Proteomes" id="UP001430953">
    <property type="component" value="Unassembled WGS sequence"/>
</dbReference>
<sequence>MIRTSISSVNILQDSNLIRVKSKTSIINFSQVYFGTARDLWSTTISGCYCTRVKNSLT</sequence>
<name>A0AAW2FE03_9HYME</name>
<organism evidence="1 2">
    <name type="scientific">Cardiocondyla obscurior</name>
    <dbReference type="NCBI Taxonomy" id="286306"/>
    <lineage>
        <taxon>Eukaryota</taxon>
        <taxon>Metazoa</taxon>
        <taxon>Ecdysozoa</taxon>
        <taxon>Arthropoda</taxon>
        <taxon>Hexapoda</taxon>
        <taxon>Insecta</taxon>
        <taxon>Pterygota</taxon>
        <taxon>Neoptera</taxon>
        <taxon>Endopterygota</taxon>
        <taxon>Hymenoptera</taxon>
        <taxon>Apocrita</taxon>
        <taxon>Aculeata</taxon>
        <taxon>Formicoidea</taxon>
        <taxon>Formicidae</taxon>
        <taxon>Myrmicinae</taxon>
        <taxon>Cardiocondyla</taxon>
    </lineage>
</organism>
<protein>
    <submittedName>
        <fullName evidence="1">Uncharacterized protein</fullName>
    </submittedName>
</protein>